<organism evidence="9 10">
    <name type="scientific">Pseudogymnoascus verrucosus</name>
    <dbReference type="NCBI Taxonomy" id="342668"/>
    <lineage>
        <taxon>Eukaryota</taxon>
        <taxon>Fungi</taxon>
        <taxon>Dikarya</taxon>
        <taxon>Ascomycota</taxon>
        <taxon>Pezizomycotina</taxon>
        <taxon>Leotiomycetes</taxon>
        <taxon>Thelebolales</taxon>
        <taxon>Thelebolaceae</taxon>
        <taxon>Pseudogymnoascus</taxon>
    </lineage>
</organism>
<dbReference type="OrthoDB" id="5283415at2759"/>
<dbReference type="STRING" id="342668.A0A1B8GA09"/>
<evidence type="ECO:0000259" key="8">
    <source>
        <dbReference type="Pfam" id="PF20684"/>
    </source>
</evidence>
<feature type="transmembrane region" description="Helical" evidence="7">
    <location>
        <begin position="139"/>
        <end position="166"/>
    </location>
</feature>
<reference evidence="9 10" key="1">
    <citation type="submission" date="2016-03" db="EMBL/GenBank/DDBJ databases">
        <title>Comparative genomics of Pseudogymnoascus destructans, the fungus causing white-nose syndrome of bats.</title>
        <authorList>
            <person name="Palmer J.M."/>
            <person name="Drees K.P."/>
            <person name="Foster J.T."/>
            <person name="Lindner D.L."/>
        </authorList>
    </citation>
    <scope>NUCLEOTIDE SEQUENCE [LARGE SCALE GENOMIC DNA]</scope>
    <source>
        <strain evidence="9 10">UAMH 10579</strain>
    </source>
</reference>
<keyword evidence="2 7" id="KW-0812">Transmembrane</keyword>
<evidence type="ECO:0000256" key="1">
    <source>
        <dbReference type="ARBA" id="ARBA00004141"/>
    </source>
</evidence>
<feature type="domain" description="Rhodopsin" evidence="8">
    <location>
        <begin position="43"/>
        <end position="282"/>
    </location>
</feature>
<keyword evidence="4 7" id="KW-0472">Membrane</keyword>
<feature type="compositionally biased region" description="Basic and acidic residues" evidence="6">
    <location>
        <begin position="364"/>
        <end position="377"/>
    </location>
</feature>
<accession>A0A1B8GA09</accession>
<feature type="region of interest" description="Disordered" evidence="6">
    <location>
        <begin position="329"/>
        <end position="349"/>
    </location>
</feature>
<feature type="transmembrane region" description="Helical" evidence="7">
    <location>
        <begin position="27"/>
        <end position="47"/>
    </location>
</feature>
<evidence type="ECO:0000256" key="6">
    <source>
        <dbReference type="SAM" id="MobiDB-lite"/>
    </source>
</evidence>
<feature type="transmembrane region" description="Helical" evidence="7">
    <location>
        <begin position="186"/>
        <end position="208"/>
    </location>
</feature>
<feature type="transmembrane region" description="Helical" evidence="7">
    <location>
        <begin position="220"/>
        <end position="238"/>
    </location>
</feature>
<evidence type="ECO:0000256" key="5">
    <source>
        <dbReference type="ARBA" id="ARBA00038359"/>
    </source>
</evidence>
<dbReference type="Pfam" id="PF20684">
    <property type="entry name" value="Fung_rhodopsin"/>
    <property type="match status" value="1"/>
</dbReference>
<feature type="transmembrane region" description="Helical" evidence="7">
    <location>
        <begin position="59"/>
        <end position="79"/>
    </location>
</feature>
<dbReference type="RefSeq" id="XP_018126393.1">
    <property type="nucleotide sequence ID" value="XM_018279214.2"/>
</dbReference>
<reference evidence="10" key="2">
    <citation type="journal article" date="2018" name="Nat. Commun.">
        <title>Extreme sensitivity to ultraviolet light in the fungal pathogen causing white-nose syndrome of bats.</title>
        <authorList>
            <person name="Palmer J.M."/>
            <person name="Drees K.P."/>
            <person name="Foster J.T."/>
            <person name="Lindner D.L."/>
        </authorList>
    </citation>
    <scope>NUCLEOTIDE SEQUENCE [LARGE SCALE GENOMIC DNA]</scope>
    <source>
        <strain evidence="10">UAMH 10579</strain>
    </source>
</reference>
<dbReference type="InterPro" id="IPR052337">
    <property type="entry name" value="SAT4-like"/>
</dbReference>
<evidence type="ECO:0000313" key="9">
    <source>
        <dbReference type="EMBL" id="OBT92660.1"/>
    </source>
</evidence>
<feature type="transmembrane region" description="Helical" evidence="7">
    <location>
        <begin position="102"/>
        <end position="127"/>
    </location>
</feature>
<sequence length="392" mass="43594">MHTILPRRPPHGDVTRIPTPPLQAAGLFINFFFPALALIFVCLRAFCRVKIKQWGPDDYFIIIGLMFSLLMCGPFYMHIKLNYWGWYAVDVPADYDPSPGMWWFYLAQLFYNPILAFVKASVLLFLLRLGGQRPATRYAIYALFTFNALQAIAIFLVATLQCLPIAANWDSAVMATATCVDVSFHVAISALTIFTDILVLALPFWIFLGLNMPMAQKMTVIGAFLLGTSVTVVAIVRFVELYRLFYVPNPNGDPFHSIGITLSTVEANVAIISATIPALRPLGRILMPGLFAGSSVNYNTSKSGGNLRSDNPAIYNRHGTSVSIAMKSMRDGSQAKHTECRSVSPNDSEEEIMTYHGIVKSTDVRVQFDSENDDRASSRMSNEQKGGRYSRT</sequence>
<dbReference type="EMBL" id="KV460264">
    <property type="protein sequence ID" value="OBT92660.1"/>
    <property type="molecule type" value="Genomic_DNA"/>
</dbReference>
<evidence type="ECO:0000313" key="10">
    <source>
        <dbReference type="Proteomes" id="UP000091956"/>
    </source>
</evidence>
<keyword evidence="3 7" id="KW-1133">Transmembrane helix</keyword>
<protein>
    <recommendedName>
        <fullName evidence="8">Rhodopsin domain-containing protein</fullName>
    </recommendedName>
</protein>
<dbReference type="InterPro" id="IPR049326">
    <property type="entry name" value="Rhodopsin_dom_fungi"/>
</dbReference>
<evidence type="ECO:0000256" key="4">
    <source>
        <dbReference type="ARBA" id="ARBA00023136"/>
    </source>
</evidence>
<evidence type="ECO:0000256" key="7">
    <source>
        <dbReference type="SAM" id="Phobius"/>
    </source>
</evidence>
<feature type="compositionally biased region" description="Basic and acidic residues" evidence="6">
    <location>
        <begin position="329"/>
        <end position="340"/>
    </location>
</feature>
<evidence type="ECO:0000256" key="2">
    <source>
        <dbReference type="ARBA" id="ARBA00022692"/>
    </source>
</evidence>
<gene>
    <name evidence="9" type="ORF">VE01_09805</name>
</gene>
<dbReference type="PANTHER" id="PTHR33048">
    <property type="entry name" value="PTH11-LIKE INTEGRAL MEMBRANE PROTEIN (AFU_ORTHOLOGUE AFUA_5G11245)"/>
    <property type="match status" value="1"/>
</dbReference>
<feature type="region of interest" description="Disordered" evidence="6">
    <location>
        <begin position="364"/>
        <end position="392"/>
    </location>
</feature>
<comment type="similarity">
    <text evidence="5">Belongs to the SAT4 family.</text>
</comment>
<dbReference type="GO" id="GO:0016020">
    <property type="term" value="C:membrane"/>
    <property type="evidence" value="ECO:0007669"/>
    <property type="project" value="UniProtKB-SubCell"/>
</dbReference>
<feature type="transmembrane region" description="Helical" evidence="7">
    <location>
        <begin position="258"/>
        <end position="279"/>
    </location>
</feature>
<keyword evidence="10" id="KW-1185">Reference proteome</keyword>
<dbReference type="GeneID" id="28843191"/>
<name>A0A1B8GA09_9PEZI</name>
<proteinExistence type="inferred from homology"/>
<dbReference type="AlphaFoldDB" id="A0A1B8GA09"/>
<comment type="subcellular location">
    <subcellularLocation>
        <location evidence="1">Membrane</location>
        <topology evidence="1">Multi-pass membrane protein</topology>
    </subcellularLocation>
</comment>
<dbReference type="Proteomes" id="UP000091956">
    <property type="component" value="Unassembled WGS sequence"/>
</dbReference>
<dbReference type="PANTHER" id="PTHR33048:SF47">
    <property type="entry name" value="INTEGRAL MEMBRANE PROTEIN-RELATED"/>
    <property type="match status" value="1"/>
</dbReference>
<evidence type="ECO:0000256" key="3">
    <source>
        <dbReference type="ARBA" id="ARBA00022989"/>
    </source>
</evidence>